<evidence type="ECO:0000313" key="1">
    <source>
        <dbReference type="EMBL" id="KKL68312.1"/>
    </source>
</evidence>
<organism evidence="1">
    <name type="scientific">marine sediment metagenome</name>
    <dbReference type="NCBI Taxonomy" id="412755"/>
    <lineage>
        <taxon>unclassified sequences</taxon>
        <taxon>metagenomes</taxon>
        <taxon>ecological metagenomes</taxon>
    </lineage>
</organism>
<name>A0A0F9GZ25_9ZZZZ</name>
<gene>
    <name evidence="1" type="ORF">LCGC14_2126250</name>
</gene>
<comment type="caution">
    <text evidence="1">The sequence shown here is derived from an EMBL/GenBank/DDBJ whole genome shotgun (WGS) entry which is preliminary data.</text>
</comment>
<reference evidence="1" key="1">
    <citation type="journal article" date="2015" name="Nature">
        <title>Complex archaea that bridge the gap between prokaryotes and eukaryotes.</title>
        <authorList>
            <person name="Spang A."/>
            <person name="Saw J.H."/>
            <person name="Jorgensen S.L."/>
            <person name="Zaremba-Niedzwiedzka K."/>
            <person name="Martijn J."/>
            <person name="Lind A.E."/>
            <person name="van Eijk R."/>
            <person name="Schleper C."/>
            <person name="Guy L."/>
            <person name="Ettema T.J."/>
        </authorList>
    </citation>
    <scope>NUCLEOTIDE SEQUENCE</scope>
</reference>
<proteinExistence type="predicted"/>
<dbReference type="AlphaFoldDB" id="A0A0F9GZ25"/>
<accession>A0A0F9GZ25</accession>
<protein>
    <submittedName>
        <fullName evidence="1">Uncharacterized protein</fullName>
    </submittedName>
</protein>
<dbReference type="EMBL" id="LAZR01026570">
    <property type="protein sequence ID" value="KKL68312.1"/>
    <property type="molecule type" value="Genomic_DNA"/>
</dbReference>
<sequence>MGNNSSYNYFCNPTQFYEDGYEDPIWLRFKFKFWTDTKKTKGGKDGNTKVREFEKLHPNLTLVLVDTLDKRINVLTGPVLFWDEVQEYREIKYSYVRRGQERYYEPSKELLDWLDCVDQFSQYKKQKKEEKK</sequence>